<dbReference type="Pfam" id="PF00884">
    <property type="entry name" value="Sulfatase"/>
    <property type="match status" value="1"/>
</dbReference>
<dbReference type="AlphaFoldDB" id="A0A0B8SZI4"/>
<organism evidence="6 7">
    <name type="scientific">Sphingobacterium deserti</name>
    <dbReference type="NCBI Taxonomy" id="1229276"/>
    <lineage>
        <taxon>Bacteria</taxon>
        <taxon>Pseudomonadati</taxon>
        <taxon>Bacteroidota</taxon>
        <taxon>Sphingobacteriia</taxon>
        <taxon>Sphingobacteriales</taxon>
        <taxon>Sphingobacteriaceae</taxon>
        <taxon>Sphingobacterium</taxon>
    </lineage>
</organism>
<dbReference type="GO" id="GO:0004065">
    <property type="term" value="F:arylsulfatase activity"/>
    <property type="evidence" value="ECO:0007669"/>
    <property type="project" value="TreeGrafter"/>
</dbReference>
<dbReference type="RefSeq" id="WP_081939476.1">
    <property type="nucleotide sequence ID" value="NZ_JJMU01000054.1"/>
</dbReference>
<proteinExistence type="inferred from homology"/>
<dbReference type="OrthoDB" id="9789742at2"/>
<protein>
    <submittedName>
        <fullName evidence="6">Sulfatase</fullName>
    </submittedName>
</protein>
<accession>A0A0B8SZI4</accession>
<dbReference type="InterPro" id="IPR050738">
    <property type="entry name" value="Sulfatase"/>
</dbReference>
<dbReference type="PANTHER" id="PTHR42693:SF53">
    <property type="entry name" value="ENDO-4-O-SULFATASE"/>
    <property type="match status" value="1"/>
</dbReference>
<keyword evidence="2" id="KW-0479">Metal-binding</keyword>
<keyword evidence="4" id="KW-0106">Calcium</keyword>
<dbReference type="SUPFAM" id="SSF53649">
    <property type="entry name" value="Alkaline phosphatase-like"/>
    <property type="match status" value="1"/>
</dbReference>
<dbReference type="PATRIC" id="fig|1229276.3.peg.3160"/>
<dbReference type="STRING" id="1229276.DI53_3058"/>
<sequence length="467" mass="53090">MNELYCQTQRSMKFTVISLLLFFGYTIRSQAQTKGTRPNIILIITDQQTANALSYVGNKDLHTPGIDALARDGMLFKRSYVSYPVCGPSRASLITGKMPVQINVADNGPDHGPNLPEEHLQYSLGRLLADAGYDCLYAGKWHAPTKVNLPKDGTGFTKVFDMDDMQIVLMSIPHFQQKRNKPLFYVASFLNPHEICEYARSEFLPTGPVEAGNVKDYPQLPYNAAIPAYFPEAVLLNRDADPRSYPTKLYTDDDWRAYLHAYYRLVERVDGEISKLIAALKANNLYDSSVILFVSDHGDAVGAQRGNQKRTLQEEVVRVPFIVKKPNQQQAGVINERALVNTSLDIYQTILDYAQVKPKQQLLGKSLRPVLDGSTDTLHEEVFIETLLDAVQTRGWAVVTKDFKYVLYRNFKNNEQLFNLSSDPHEIQNLAVNKAYEETTVMFRKKLYDWAVKTNDRVLQRLLVHNR</sequence>
<dbReference type="GO" id="GO:0046872">
    <property type="term" value="F:metal ion binding"/>
    <property type="evidence" value="ECO:0007669"/>
    <property type="project" value="UniProtKB-KW"/>
</dbReference>
<dbReference type="EMBL" id="JJMU01000054">
    <property type="protein sequence ID" value="KGE13222.1"/>
    <property type="molecule type" value="Genomic_DNA"/>
</dbReference>
<dbReference type="Proteomes" id="UP000031802">
    <property type="component" value="Unassembled WGS sequence"/>
</dbReference>
<dbReference type="InterPro" id="IPR017850">
    <property type="entry name" value="Alkaline_phosphatase_core_sf"/>
</dbReference>
<dbReference type="eggNOG" id="COG3119">
    <property type="taxonomic scope" value="Bacteria"/>
</dbReference>
<gene>
    <name evidence="6" type="ORF">DI53_3058</name>
</gene>
<comment type="similarity">
    <text evidence="1">Belongs to the sulfatase family.</text>
</comment>
<dbReference type="InterPro" id="IPR000917">
    <property type="entry name" value="Sulfatase_N"/>
</dbReference>
<evidence type="ECO:0000256" key="3">
    <source>
        <dbReference type="ARBA" id="ARBA00022801"/>
    </source>
</evidence>
<evidence type="ECO:0000256" key="4">
    <source>
        <dbReference type="ARBA" id="ARBA00022837"/>
    </source>
</evidence>
<comment type="caution">
    <text evidence="6">The sequence shown here is derived from an EMBL/GenBank/DDBJ whole genome shotgun (WGS) entry which is preliminary data.</text>
</comment>
<name>A0A0B8SZI4_9SPHI</name>
<evidence type="ECO:0000256" key="2">
    <source>
        <dbReference type="ARBA" id="ARBA00022723"/>
    </source>
</evidence>
<dbReference type="PANTHER" id="PTHR42693">
    <property type="entry name" value="ARYLSULFATASE FAMILY MEMBER"/>
    <property type="match status" value="1"/>
</dbReference>
<evidence type="ECO:0000313" key="7">
    <source>
        <dbReference type="Proteomes" id="UP000031802"/>
    </source>
</evidence>
<evidence type="ECO:0000313" key="6">
    <source>
        <dbReference type="EMBL" id="KGE13222.1"/>
    </source>
</evidence>
<dbReference type="Gene3D" id="3.40.720.10">
    <property type="entry name" value="Alkaline Phosphatase, subunit A"/>
    <property type="match status" value="1"/>
</dbReference>
<dbReference type="InterPro" id="IPR024607">
    <property type="entry name" value="Sulfatase_CS"/>
</dbReference>
<reference evidence="7" key="1">
    <citation type="submission" date="2014-04" db="EMBL/GenBank/DDBJ databases">
        <title>Whole-Genome optical mapping and complete genome sequence of Sphingobacterium deserti sp. nov., a new spaces isolated from desert in the west of China.</title>
        <authorList>
            <person name="Teng C."/>
            <person name="Zhou Z."/>
            <person name="Li X."/>
            <person name="Chen M."/>
            <person name="Lin M."/>
            <person name="Wang L."/>
            <person name="Su S."/>
            <person name="Zhang C."/>
            <person name="Zhang W."/>
        </authorList>
    </citation>
    <scope>NUCLEOTIDE SEQUENCE [LARGE SCALE GENOMIC DNA]</scope>
    <source>
        <strain evidence="7">ACCC05744</strain>
    </source>
</reference>
<feature type="domain" description="Sulfatase N-terminal" evidence="5">
    <location>
        <begin position="38"/>
        <end position="355"/>
    </location>
</feature>
<dbReference type="PROSITE" id="PS00523">
    <property type="entry name" value="SULFATASE_1"/>
    <property type="match status" value="1"/>
</dbReference>
<keyword evidence="7" id="KW-1185">Reference proteome</keyword>
<evidence type="ECO:0000256" key="1">
    <source>
        <dbReference type="ARBA" id="ARBA00008779"/>
    </source>
</evidence>
<keyword evidence="3" id="KW-0378">Hydrolase</keyword>
<evidence type="ECO:0000259" key="5">
    <source>
        <dbReference type="Pfam" id="PF00884"/>
    </source>
</evidence>
<reference evidence="6 7" key="2">
    <citation type="journal article" date="2015" name="PLoS ONE">
        <title>Whole-Genome Optical Mapping and Finished Genome Sequence of Sphingobacterium deserti sp. nov., a New Species Isolated from the Western Desert of China.</title>
        <authorList>
            <person name="Teng C."/>
            <person name="Zhou Z."/>
            <person name="Molnar I."/>
            <person name="Li X."/>
            <person name="Tang R."/>
            <person name="Chen M."/>
            <person name="Wang L."/>
            <person name="Su S."/>
            <person name="Zhang W."/>
            <person name="Lin M."/>
        </authorList>
    </citation>
    <scope>NUCLEOTIDE SEQUENCE [LARGE SCALE GENOMIC DNA]</scope>
    <source>
        <strain evidence="7">ACCC05744</strain>
    </source>
</reference>